<dbReference type="Proteomes" id="UP000014977">
    <property type="component" value="Unassembled WGS sequence"/>
</dbReference>
<accession>S7V440</accession>
<dbReference type="STRING" id="897.B2D07_06630"/>
<dbReference type="PROSITE" id="PS00012">
    <property type="entry name" value="PHOSPHOPANTETHEINE"/>
    <property type="match status" value="1"/>
</dbReference>
<keyword evidence="2" id="KW-0597">Phosphoprotein</keyword>
<evidence type="ECO:0000313" key="5">
    <source>
        <dbReference type="Proteomes" id="UP000014977"/>
    </source>
</evidence>
<gene>
    <name evidence="4" type="ORF">dsmv_2090</name>
</gene>
<dbReference type="OrthoDB" id="9804551at2"/>
<dbReference type="AlphaFoldDB" id="S7V440"/>
<organism evidence="4 5">
    <name type="scientific">Desulfococcus multivorans DSM 2059</name>
    <dbReference type="NCBI Taxonomy" id="1121405"/>
    <lineage>
        <taxon>Bacteria</taxon>
        <taxon>Pseudomonadati</taxon>
        <taxon>Thermodesulfobacteriota</taxon>
        <taxon>Desulfobacteria</taxon>
        <taxon>Desulfobacterales</taxon>
        <taxon>Desulfococcaceae</taxon>
        <taxon>Desulfococcus</taxon>
    </lineage>
</organism>
<dbReference type="SUPFAM" id="SSF47336">
    <property type="entry name" value="ACP-like"/>
    <property type="match status" value="1"/>
</dbReference>
<keyword evidence="5" id="KW-1185">Reference proteome</keyword>
<dbReference type="PROSITE" id="PS50075">
    <property type="entry name" value="CARRIER"/>
    <property type="match status" value="1"/>
</dbReference>
<evidence type="ECO:0000259" key="3">
    <source>
        <dbReference type="PROSITE" id="PS50075"/>
    </source>
</evidence>
<sequence length="83" mass="9343">MEIDDKVYERIMEILKPLVPEGVTAGMETDLTVDLGFDSLKVMKLLEDLEDGFDISIPISILPEVRTVQDLMHQIQKLSQPGT</sequence>
<protein>
    <submittedName>
        <fullName evidence="4">Acyl carrier protein familyprotein</fullName>
    </submittedName>
</protein>
<dbReference type="eggNOG" id="COG0236">
    <property type="taxonomic scope" value="Bacteria"/>
</dbReference>
<keyword evidence="1" id="KW-0596">Phosphopantetheine</keyword>
<comment type="caution">
    <text evidence="4">The sequence shown here is derived from an EMBL/GenBank/DDBJ whole genome shotgun (WGS) entry which is preliminary data.</text>
</comment>
<dbReference type="InterPro" id="IPR009081">
    <property type="entry name" value="PP-bd_ACP"/>
</dbReference>
<feature type="domain" description="Carrier" evidence="3">
    <location>
        <begin position="1"/>
        <end position="79"/>
    </location>
</feature>
<proteinExistence type="predicted"/>
<dbReference type="Pfam" id="PF00550">
    <property type="entry name" value="PP-binding"/>
    <property type="match status" value="1"/>
</dbReference>
<dbReference type="Gene3D" id="1.10.1200.10">
    <property type="entry name" value="ACP-like"/>
    <property type="match status" value="1"/>
</dbReference>
<dbReference type="InterPro" id="IPR036736">
    <property type="entry name" value="ACP-like_sf"/>
</dbReference>
<name>S7V440_DESML</name>
<dbReference type="EMBL" id="ATHJ01000076">
    <property type="protein sequence ID" value="EPR41309.1"/>
    <property type="molecule type" value="Genomic_DNA"/>
</dbReference>
<dbReference type="InterPro" id="IPR006162">
    <property type="entry name" value="Ppantetheine_attach_site"/>
</dbReference>
<evidence type="ECO:0000256" key="2">
    <source>
        <dbReference type="ARBA" id="ARBA00022553"/>
    </source>
</evidence>
<reference evidence="4 5" key="1">
    <citation type="journal article" date="2013" name="Genome Announc.">
        <title>Draft genome sequences for three mercury-methylating, sulfate-reducing bacteria.</title>
        <authorList>
            <person name="Brown S.D."/>
            <person name="Hurt R.A.Jr."/>
            <person name="Gilmour C.C."/>
            <person name="Elias D.A."/>
        </authorList>
    </citation>
    <scope>NUCLEOTIDE SEQUENCE [LARGE SCALE GENOMIC DNA]</scope>
    <source>
        <strain evidence="4 5">DSM 2059</strain>
    </source>
</reference>
<evidence type="ECO:0000313" key="4">
    <source>
        <dbReference type="EMBL" id="EPR41309.1"/>
    </source>
</evidence>
<dbReference type="RefSeq" id="WP_020876521.1">
    <property type="nucleotide sequence ID" value="NZ_ATHJ01000076.1"/>
</dbReference>
<evidence type="ECO:0000256" key="1">
    <source>
        <dbReference type="ARBA" id="ARBA00022450"/>
    </source>
</evidence>